<reference evidence="1" key="1">
    <citation type="submission" date="2020-07" db="EMBL/GenBank/DDBJ databases">
        <title>Multicomponent nature underlies the extraordinary mechanical properties of spider dragline silk.</title>
        <authorList>
            <person name="Kono N."/>
            <person name="Nakamura H."/>
            <person name="Mori M."/>
            <person name="Yoshida Y."/>
            <person name="Ohtoshi R."/>
            <person name="Malay A.D."/>
            <person name="Moran D.A.P."/>
            <person name="Tomita M."/>
            <person name="Numata K."/>
            <person name="Arakawa K."/>
        </authorList>
    </citation>
    <scope>NUCLEOTIDE SEQUENCE</scope>
</reference>
<evidence type="ECO:0000313" key="2">
    <source>
        <dbReference type="Proteomes" id="UP000887116"/>
    </source>
</evidence>
<dbReference type="AlphaFoldDB" id="A0A8X6LRS7"/>
<sequence length="112" mass="12885">MSDRGLKTALSEACVARQILKYSWTVLNHCFVVDGCIFIEGILLSMRKVLCCMTLKTALLNNEWDRGRMAPKLPVISNLALDPEWPALVWTFRMRLWAVPCFVRDPLRLEMS</sequence>
<dbReference type="Proteomes" id="UP000887116">
    <property type="component" value="Unassembled WGS sequence"/>
</dbReference>
<keyword evidence="2" id="KW-1185">Reference proteome</keyword>
<proteinExistence type="predicted"/>
<dbReference type="EMBL" id="BMAO01018087">
    <property type="protein sequence ID" value="GFR20591.1"/>
    <property type="molecule type" value="Genomic_DNA"/>
</dbReference>
<protein>
    <submittedName>
        <fullName evidence="1">Uncharacterized protein</fullName>
    </submittedName>
</protein>
<gene>
    <name evidence="1" type="ORF">TNCT_403261</name>
</gene>
<name>A0A8X6LRS7_TRICU</name>
<evidence type="ECO:0000313" key="1">
    <source>
        <dbReference type="EMBL" id="GFR20591.1"/>
    </source>
</evidence>
<organism evidence="1 2">
    <name type="scientific">Trichonephila clavata</name>
    <name type="common">Joro spider</name>
    <name type="synonym">Nephila clavata</name>
    <dbReference type="NCBI Taxonomy" id="2740835"/>
    <lineage>
        <taxon>Eukaryota</taxon>
        <taxon>Metazoa</taxon>
        <taxon>Ecdysozoa</taxon>
        <taxon>Arthropoda</taxon>
        <taxon>Chelicerata</taxon>
        <taxon>Arachnida</taxon>
        <taxon>Araneae</taxon>
        <taxon>Araneomorphae</taxon>
        <taxon>Entelegynae</taxon>
        <taxon>Araneoidea</taxon>
        <taxon>Nephilidae</taxon>
        <taxon>Trichonephila</taxon>
    </lineage>
</organism>
<comment type="caution">
    <text evidence="1">The sequence shown here is derived from an EMBL/GenBank/DDBJ whole genome shotgun (WGS) entry which is preliminary data.</text>
</comment>
<accession>A0A8X6LRS7</accession>